<protein>
    <submittedName>
        <fullName evidence="1">Type II toxin-antitoxin system PemK/MazF family toxin</fullName>
    </submittedName>
</protein>
<evidence type="ECO:0000313" key="1">
    <source>
        <dbReference type="EMBL" id="MCD2191812.1"/>
    </source>
</evidence>
<gene>
    <name evidence="1" type="ORF">LQ327_00200</name>
</gene>
<name>A0ABS8P1E9_9PSEU</name>
<dbReference type="RefSeq" id="WP_230729414.1">
    <property type="nucleotide sequence ID" value="NZ_JAJNDB010000001.1"/>
</dbReference>
<proteinExistence type="predicted"/>
<reference evidence="1 2" key="1">
    <citation type="submission" date="2021-11" db="EMBL/GenBank/DDBJ databases">
        <title>Draft genome sequence of Actinomycetospora sp. SF1 isolated from the rhizosphere soil.</title>
        <authorList>
            <person name="Duangmal K."/>
            <person name="Chantavorakit T."/>
        </authorList>
    </citation>
    <scope>NUCLEOTIDE SEQUENCE [LARGE SCALE GENOMIC DNA]</scope>
    <source>
        <strain evidence="1 2">TBRC 5722</strain>
    </source>
</reference>
<dbReference type="EMBL" id="JAJNDB010000001">
    <property type="protein sequence ID" value="MCD2191812.1"/>
    <property type="molecule type" value="Genomic_DNA"/>
</dbReference>
<evidence type="ECO:0000313" key="2">
    <source>
        <dbReference type="Proteomes" id="UP001199469"/>
    </source>
</evidence>
<dbReference type="Proteomes" id="UP001199469">
    <property type="component" value="Unassembled WGS sequence"/>
</dbReference>
<sequence length="100" mass="11129">MRRGEVWQYSGLLGRQGQSTRRLVVSADLLNESEDVATCYALHVLDSDPQSLLAIETAWGWASVLLLDRPPRSMLTELLGEATTEQMDDVDNALRAVLEL</sequence>
<keyword evidence="2" id="KW-1185">Reference proteome</keyword>
<organism evidence="1 2">
    <name type="scientific">Actinomycetospora endophytica</name>
    <dbReference type="NCBI Taxonomy" id="2291215"/>
    <lineage>
        <taxon>Bacteria</taxon>
        <taxon>Bacillati</taxon>
        <taxon>Actinomycetota</taxon>
        <taxon>Actinomycetes</taxon>
        <taxon>Pseudonocardiales</taxon>
        <taxon>Pseudonocardiaceae</taxon>
        <taxon>Actinomycetospora</taxon>
    </lineage>
</organism>
<comment type="caution">
    <text evidence="1">The sequence shown here is derived from an EMBL/GenBank/DDBJ whole genome shotgun (WGS) entry which is preliminary data.</text>
</comment>
<accession>A0ABS8P1E9</accession>